<accession>A0A323UR18</accession>
<gene>
    <name evidence="2" type="ORF">DNK49_21575</name>
</gene>
<comment type="caution">
    <text evidence="2">The sequence shown here is derived from an EMBL/GenBank/DDBJ whole genome shotgun (WGS) entry which is preliminary data.</text>
</comment>
<name>A0A323UR18_9RHOO</name>
<evidence type="ECO:0000259" key="1">
    <source>
        <dbReference type="Pfam" id="PF04230"/>
    </source>
</evidence>
<evidence type="ECO:0000313" key="3">
    <source>
        <dbReference type="Proteomes" id="UP000248259"/>
    </source>
</evidence>
<sequence length="376" mass="42228">MVVKSDMKKIGVMSLPLVDNYGGMLQAVALYGYLSDRGYEVVSINNAGKHLSSWKRAVGGVLKYVPGQNFKNFRYKYMKLQQHKRFLESFLPARTEALTSKGAFRSMAAREKFDAVIVGSDQVWRWDYSFYDCERYFLDFLNGCSTKRIAYAASFGKDHWQNPQKVDAIRGLLAAFDAVSTREASGVSVCRELGREDCVHVLDPTLLVGSEFYRRFDARSFDDQSDAGKTLVSYVLDRSSVRDQMLEEVNTALGAGFGRHDLGLCSNATVPQWVFAFKKAGFVVTDSFHGMVFAILFNKPFIAIANSLRGTSRFTSLLDMLGLSHRLVEEDAYRSGMACEIMREPIDFDKVNKKLAEKRMLSEMFIDGALGGTVDC</sequence>
<dbReference type="AlphaFoldDB" id="A0A323UR18"/>
<evidence type="ECO:0000313" key="2">
    <source>
        <dbReference type="EMBL" id="PZA14473.1"/>
    </source>
</evidence>
<dbReference type="Pfam" id="PF04230">
    <property type="entry name" value="PS_pyruv_trans"/>
    <property type="match status" value="1"/>
</dbReference>
<protein>
    <recommendedName>
        <fullName evidence="1">Polysaccharide pyruvyl transferase domain-containing protein</fullName>
    </recommendedName>
</protein>
<reference evidence="2 3" key="1">
    <citation type="submission" date="2018-06" db="EMBL/GenBank/DDBJ databases">
        <title>Azoarcus communis strain SWub3 genome.</title>
        <authorList>
            <person name="Zorraquino Salvo V."/>
            <person name="Toubiana D."/>
            <person name="Blumwald E."/>
        </authorList>
    </citation>
    <scope>NUCLEOTIDE SEQUENCE [LARGE SCALE GENOMIC DNA]</scope>
    <source>
        <strain evidence="2 3">SWub3</strain>
    </source>
</reference>
<keyword evidence="3" id="KW-1185">Reference proteome</keyword>
<dbReference type="OrthoDB" id="9799278at2"/>
<dbReference type="Proteomes" id="UP000248259">
    <property type="component" value="Unassembled WGS sequence"/>
</dbReference>
<proteinExistence type="predicted"/>
<dbReference type="InterPro" id="IPR007345">
    <property type="entry name" value="Polysacch_pyruvyl_Trfase"/>
</dbReference>
<feature type="domain" description="Polysaccharide pyruvyl transferase" evidence="1">
    <location>
        <begin position="20"/>
        <end position="307"/>
    </location>
</feature>
<dbReference type="EMBL" id="QKOE01000030">
    <property type="protein sequence ID" value="PZA14473.1"/>
    <property type="molecule type" value="Genomic_DNA"/>
</dbReference>
<organism evidence="2 3">
    <name type="scientific">Parazoarcus communis SWub3 = DSM 12120</name>
    <dbReference type="NCBI Taxonomy" id="1121029"/>
    <lineage>
        <taxon>Bacteria</taxon>
        <taxon>Pseudomonadati</taxon>
        <taxon>Pseudomonadota</taxon>
        <taxon>Betaproteobacteria</taxon>
        <taxon>Rhodocyclales</taxon>
        <taxon>Zoogloeaceae</taxon>
        <taxon>Parazoarcus</taxon>
    </lineage>
</organism>